<gene>
    <name evidence="2" type="ORF">OVA965_LOCUS18364</name>
    <name evidence="3" type="ORF">TMI583_LOCUS18376</name>
</gene>
<evidence type="ECO:0000313" key="4">
    <source>
        <dbReference type="Proteomes" id="UP000677228"/>
    </source>
</evidence>
<name>A0A8S2E8K2_9BILA</name>
<comment type="caution">
    <text evidence="2">The sequence shown here is derived from an EMBL/GenBank/DDBJ whole genome shotgun (WGS) entry which is preliminary data.</text>
</comment>
<protein>
    <submittedName>
        <fullName evidence="2">Uncharacterized protein</fullName>
    </submittedName>
</protein>
<sequence>MTDIGSNLALAQIRQHQQVRPIPQVPPVQLHHENSTTSTSATDTTGTISAASLTSLTSSTSTHPHQLVLRASKSSDGINLVLLLAVGRESAENKKQSACYGEQYINDGSKDQQQQERILSSPDPLASTLLSRFAFHFLSTRILACFPRPSWFQSRHDSHQKSPKNLEELPPLKLPLPSEIDRLSVPTPSTLSWNYTDPSRTSRQSLIQLKRSSSVSPISEEYLSAYRSSSRLPSTLYCNSVLAHSYLAQENLKMNA</sequence>
<proteinExistence type="predicted"/>
<evidence type="ECO:0000256" key="1">
    <source>
        <dbReference type="SAM" id="MobiDB-lite"/>
    </source>
</evidence>
<evidence type="ECO:0000313" key="2">
    <source>
        <dbReference type="EMBL" id="CAF1081093.1"/>
    </source>
</evidence>
<dbReference type="Proteomes" id="UP000677228">
    <property type="component" value="Unassembled WGS sequence"/>
</dbReference>
<reference evidence="2" key="1">
    <citation type="submission" date="2021-02" db="EMBL/GenBank/DDBJ databases">
        <authorList>
            <person name="Nowell W R."/>
        </authorList>
    </citation>
    <scope>NUCLEOTIDE SEQUENCE</scope>
</reference>
<dbReference type="EMBL" id="CAJOBA010009116">
    <property type="protein sequence ID" value="CAF3844041.1"/>
    <property type="molecule type" value="Genomic_DNA"/>
</dbReference>
<accession>A0A8S2E8K2</accession>
<dbReference type="AlphaFoldDB" id="A0A8S2E8K2"/>
<evidence type="ECO:0000313" key="3">
    <source>
        <dbReference type="EMBL" id="CAF3844041.1"/>
    </source>
</evidence>
<feature type="region of interest" description="Disordered" evidence="1">
    <location>
        <begin position="25"/>
        <end position="45"/>
    </location>
</feature>
<dbReference type="EMBL" id="CAJNOK010009100">
    <property type="protein sequence ID" value="CAF1081093.1"/>
    <property type="molecule type" value="Genomic_DNA"/>
</dbReference>
<feature type="compositionally biased region" description="Low complexity" evidence="1">
    <location>
        <begin position="35"/>
        <end position="45"/>
    </location>
</feature>
<dbReference type="Proteomes" id="UP000682733">
    <property type="component" value="Unassembled WGS sequence"/>
</dbReference>
<organism evidence="2 4">
    <name type="scientific">Didymodactylos carnosus</name>
    <dbReference type="NCBI Taxonomy" id="1234261"/>
    <lineage>
        <taxon>Eukaryota</taxon>
        <taxon>Metazoa</taxon>
        <taxon>Spiralia</taxon>
        <taxon>Gnathifera</taxon>
        <taxon>Rotifera</taxon>
        <taxon>Eurotatoria</taxon>
        <taxon>Bdelloidea</taxon>
        <taxon>Philodinida</taxon>
        <taxon>Philodinidae</taxon>
        <taxon>Didymodactylos</taxon>
    </lineage>
</organism>